<dbReference type="Proteomes" id="UP000729701">
    <property type="component" value="Unassembled WGS sequence"/>
</dbReference>
<reference evidence="1" key="1">
    <citation type="submission" date="2021-05" db="EMBL/GenBank/DDBJ databases">
        <authorList>
            <person name="Pietrasiak N."/>
            <person name="Ward R."/>
            <person name="Stajich J.E."/>
            <person name="Kurbessoian T."/>
        </authorList>
    </citation>
    <scope>NUCLEOTIDE SEQUENCE</scope>
    <source>
        <strain evidence="1">GSE-NOS-MK-12-04C</strain>
    </source>
</reference>
<name>A0A951QQ61_9CYAN</name>
<evidence type="ECO:0000313" key="2">
    <source>
        <dbReference type="Proteomes" id="UP000729701"/>
    </source>
</evidence>
<organism evidence="1 2">
    <name type="scientific">Cyanomargarita calcarea GSE-NOS-MK-12-04C</name>
    <dbReference type="NCBI Taxonomy" id="2839659"/>
    <lineage>
        <taxon>Bacteria</taxon>
        <taxon>Bacillati</taxon>
        <taxon>Cyanobacteriota</taxon>
        <taxon>Cyanophyceae</taxon>
        <taxon>Nostocales</taxon>
        <taxon>Cyanomargaritaceae</taxon>
        <taxon>Cyanomargarita</taxon>
    </lineage>
</organism>
<proteinExistence type="predicted"/>
<dbReference type="AlphaFoldDB" id="A0A951QQ61"/>
<gene>
    <name evidence="1" type="ORF">KME60_24140</name>
</gene>
<evidence type="ECO:0000313" key="1">
    <source>
        <dbReference type="EMBL" id="MBW4670419.1"/>
    </source>
</evidence>
<protein>
    <submittedName>
        <fullName evidence="1">Uncharacterized protein</fullName>
    </submittedName>
</protein>
<accession>A0A951QQ61</accession>
<sequence>MTPKTRQKLLEAYDQLQATAAFLYEAMQEAAESEDHLGASLLEAMADKIFEEAENINTLVSEWRDNDRPES</sequence>
<reference evidence="1" key="2">
    <citation type="journal article" date="2022" name="Microbiol. Resour. Announc.">
        <title>Metagenome Sequencing to Explore Phylogenomics of Terrestrial Cyanobacteria.</title>
        <authorList>
            <person name="Ward R.D."/>
            <person name="Stajich J.E."/>
            <person name="Johansen J.R."/>
            <person name="Huntemann M."/>
            <person name="Clum A."/>
            <person name="Foster B."/>
            <person name="Foster B."/>
            <person name="Roux S."/>
            <person name="Palaniappan K."/>
            <person name="Varghese N."/>
            <person name="Mukherjee S."/>
            <person name="Reddy T.B.K."/>
            <person name="Daum C."/>
            <person name="Copeland A."/>
            <person name="Chen I.A."/>
            <person name="Ivanova N.N."/>
            <person name="Kyrpides N.C."/>
            <person name="Shapiro N."/>
            <person name="Eloe-Fadrosh E.A."/>
            <person name="Pietrasiak N."/>
        </authorList>
    </citation>
    <scope>NUCLEOTIDE SEQUENCE</scope>
    <source>
        <strain evidence="1">GSE-NOS-MK-12-04C</strain>
    </source>
</reference>
<comment type="caution">
    <text evidence="1">The sequence shown here is derived from an EMBL/GenBank/DDBJ whole genome shotgun (WGS) entry which is preliminary data.</text>
</comment>
<dbReference type="EMBL" id="JAHHGZ010000030">
    <property type="protein sequence ID" value="MBW4670419.1"/>
    <property type="molecule type" value="Genomic_DNA"/>
</dbReference>